<accession>M7BDA7</accession>
<proteinExistence type="predicted"/>
<evidence type="ECO:0000313" key="2">
    <source>
        <dbReference type="Proteomes" id="UP000031443"/>
    </source>
</evidence>
<name>M7BDA7_CHEMY</name>
<evidence type="ECO:0000313" key="1">
    <source>
        <dbReference type="EMBL" id="EMP35149.1"/>
    </source>
</evidence>
<dbReference type="AlphaFoldDB" id="M7BDA7"/>
<dbReference type="EMBL" id="KB529578">
    <property type="protein sequence ID" value="EMP35149.1"/>
    <property type="molecule type" value="Genomic_DNA"/>
</dbReference>
<protein>
    <submittedName>
        <fullName evidence="1">Uncharacterized protein</fullName>
    </submittedName>
</protein>
<reference evidence="2" key="1">
    <citation type="journal article" date="2013" name="Nat. Genet.">
        <title>The draft genomes of soft-shell turtle and green sea turtle yield insights into the development and evolution of the turtle-specific body plan.</title>
        <authorList>
            <person name="Wang Z."/>
            <person name="Pascual-Anaya J."/>
            <person name="Zadissa A."/>
            <person name="Li W."/>
            <person name="Niimura Y."/>
            <person name="Huang Z."/>
            <person name="Li C."/>
            <person name="White S."/>
            <person name="Xiong Z."/>
            <person name="Fang D."/>
            <person name="Wang B."/>
            <person name="Ming Y."/>
            <person name="Chen Y."/>
            <person name="Zheng Y."/>
            <person name="Kuraku S."/>
            <person name="Pignatelli M."/>
            <person name="Herrero J."/>
            <person name="Beal K."/>
            <person name="Nozawa M."/>
            <person name="Li Q."/>
            <person name="Wang J."/>
            <person name="Zhang H."/>
            <person name="Yu L."/>
            <person name="Shigenobu S."/>
            <person name="Wang J."/>
            <person name="Liu J."/>
            <person name="Flicek P."/>
            <person name="Searle S."/>
            <person name="Wang J."/>
            <person name="Kuratani S."/>
            <person name="Yin Y."/>
            <person name="Aken B."/>
            <person name="Zhang G."/>
            <person name="Irie N."/>
        </authorList>
    </citation>
    <scope>NUCLEOTIDE SEQUENCE [LARGE SCALE GENOMIC DNA]</scope>
</reference>
<organism evidence="1 2">
    <name type="scientific">Chelonia mydas</name>
    <name type="common">Green sea-turtle</name>
    <name type="synonym">Chelonia agassizi</name>
    <dbReference type="NCBI Taxonomy" id="8469"/>
    <lineage>
        <taxon>Eukaryota</taxon>
        <taxon>Metazoa</taxon>
        <taxon>Chordata</taxon>
        <taxon>Craniata</taxon>
        <taxon>Vertebrata</taxon>
        <taxon>Euteleostomi</taxon>
        <taxon>Archelosauria</taxon>
        <taxon>Testudinata</taxon>
        <taxon>Testudines</taxon>
        <taxon>Cryptodira</taxon>
        <taxon>Durocryptodira</taxon>
        <taxon>Americhelydia</taxon>
        <taxon>Chelonioidea</taxon>
        <taxon>Cheloniidae</taxon>
        <taxon>Chelonia</taxon>
    </lineage>
</organism>
<gene>
    <name evidence="1" type="ORF">UY3_07686</name>
</gene>
<dbReference type="Proteomes" id="UP000031443">
    <property type="component" value="Unassembled WGS sequence"/>
</dbReference>
<keyword evidence="2" id="KW-1185">Reference proteome</keyword>
<sequence>MKQELDYDFTTHYADVGRISSPAVGKHICIIKCITFMLQLTPFFTCRLTSDMVFLMEYPVNMLVLQYVKEWYVYTTHRIGGQRSMQRGSIYRVWSRYDKSIPECSPIDSCTPPLREAQAELTGEWQQLTHLSEDTTVN</sequence>